<name>A0A2W7IMQ9_9PROT</name>
<gene>
    <name evidence="1" type="ORF">C8P66_10415</name>
</gene>
<organism evidence="1 2">
    <name type="scientific">Humitalea rosea</name>
    <dbReference type="NCBI Taxonomy" id="990373"/>
    <lineage>
        <taxon>Bacteria</taxon>
        <taxon>Pseudomonadati</taxon>
        <taxon>Pseudomonadota</taxon>
        <taxon>Alphaproteobacteria</taxon>
        <taxon>Acetobacterales</taxon>
        <taxon>Roseomonadaceae</taxon>
        <taxon>Humitalea</taxon>
    </lineage>
</organism>
<evidence type="ECO:0000313" key="1">
    <source>
        <dbReference type="EMBL" id="PZW48601.1"/>
    </source>
</evidence>
<comment type="caution">
    <text evidence="1">The sequence shown here is derived from an EMBL/GenBank/DDBJ whole genome shotgun (WGS) entry which is preliminary data.</text>
</comment>
<sequence>MYTFIVKGVAGAITNEDRATLRLHPVHEIIADLDSSRYRAALGMLVRWQGQTEYRLGFNDCVTFAAEMARAVGMSVPNRQFRDPIDYLAAMIANNRPT</sequence>
<accession>A0A2W7IMQ9</accession>
<dbReference type="AlphaFoldDB" id="A0A2W7IMQ9"/>
<keyword evidence="2" id="KW-1185">Reference proteome</keyword>
<reference evidence="1 2" key="1">
    <citation type="submission" date="2018-06" db="EMBL/GenBank/DDBJ databases">
        <title>Genomic Encyclopedia of Archaeal and Bacterial Type Strains, Phase II (KMG-II): from individual species to whole genera.</title>
        <authorList>
            <person name="Goeker M."/>
        </authorList>
    </citation>
    <scope>NUCLEOTIDE SEQUENCE [LARGE SCALE GENOMIC DNA]</scope>
    <source>
        <strain evidence="1 2">DSM 24525</strain>
    </source>
</reference>
<dbReference type="Proteomes" id="UP000249688">
    <property type="component" value="Unassembled WGS sequence"/>
</dbReference>
<evidence type="ECO:0000313" key="2">
    <source>
        <dbReference type="Proteomes" id="UP000249688"/>
    </source>
</evidence>
<protein>
    <submittedName>
        <fullName evidence="1">Uncharacterized protein</fullName>
    </submittedName>
</protein>
<proteinExistence type="predicted"/>
<dbReference type="EMBL" id="QKYU01000004">
    <property type="protein sequence ID" value="PZW48601.1"/>
    <property type="molecule type" value="Genomic_DNA"/>
</dbReference>